<organism evidence="5 6">
    <name type="scientific">Gordonia terrae</name>
    <dbReference type="NCBI Taxonomy" id="2055"/>
    <lineage>
        <taxon>Bacteria</taxon>
        <taxon>Bacillati</taxon>
        <taxon>Actinomycetota</taxon>
        <taxon>Actinomycetes</taxon>
        <taxon>Mycobacteriales</taxon>
        <taxon>Gordoniaceae</taxon>
        <taxon>Gordonia</taxon>
    </lineage>
</organism>
<accession>A0AAD0NX73</accession>
<dbReference type="PROSITE" id="PS50977">
    <property type="entry name" value="HTH_TETR_2"/>
    <property type="match status" value="1"/>
</dbReference>
<dbReference type="PANTHER" id="PTHR30055">
    <property type="entry name" value="HTH-TYPE TRANSCRIPTIONAL REGULATOR RUTR"/>
    <property type="match status" value="1"/>
</dbReference>
<dbReference type="Pfam" id="PF00440">
    <property type="entry name" value="TetR_N"/>
    <property type="match status" value="1"/>
</dbReference>
<dbReference type="Pfam" id="PF21313">
    <property type="entry name" value="EthR_C"/>
    <property type="match status" value="1"/>
</dbReference>
<keyword evidence="1 2" id="KW-0238">DNA-binding</keyword>
<dbReference type="PANTHER" id="PTHR30055:SF184">
    <property type="entry name" value="HTH-TYPE TRANSCRIPTIONAL REGULATOR ETHR"/>
    <property type="match status" value="1"/>
</dbReference>
<dbReference type="Gene3D" id="1.10.357.10">
    <property type="entry name" value="Tetracycline Repressor, domain 2"/>
    <property type="match status" value="1"/>
</dbReference>
<evidence type="ECO:0000313" key="5">
    <source>
        <dbReference type="EMBL" id="AWO82915.1"/>
    </source>
</evidence>
<reference evidence="5 6" key="1">
    <citation type="submission" date="2018-05" db="EMBL/GenBank/DDBJ databases">
        <title>Complete genome sequence of Gordonia terrae NRRL B-16283.</title>
        <authorList>
            <person name="Garlena R.A."/>
            <person name="Russell D.A."/>
            <person name="Hatfull G.F."/>
        </authorList>
    </citation>
    <scope>NUCLEOTIDE SEQUENCE [LARGE SCALE GENOMIC DNA]</scope>
    <source>
        <strain evidence="5 6">NRRL B-16283</strain>
    </source>
</reference>
<feature type="DNA-binding region" description="H-T-H motif" evidence="2">
    <location>
        <begin position="47"/>
        <end position="66"/>
    </location>
</feature>
<dbReference type="SUPFAM" id="SSF48498">
    <property type="entry name" value="Tetracyclin repressor-like, C-terminal domain"/>
    <property type="match status" value="1"/>
</dbReference>
<dbReference type="GO" id="GO:0003700">
    <property type="term" value="F:DNA-binding transcription factor activity"/>
    <property type="evidence" value="ECO:0007669"/>
    <property type="project" value="TreeGrafter"/>
</dbReference>
<evidence type="ECO:0000256" key="1">
    <source>
        <dbReference type="ARBA" id="ARBA00023125"/>
    </source>
</evidence>
<dbReference type="GO" id="GO:0000976">
    <property type="term" value="F:transcription cis-regulatory region binding"/>
    <property type="evidence" value="ECO:0007669"/>
    <property type="project" value="TreeGrafter"/>
</dbReference>
<evidence type="ECO:0000259" key="4">
    <source>
        <dbReference type="PROSITE" id="PS50977"/>
    </source>
</evidence>
<proteinExistence type="predicted"/>
<dbReference type="InterPro" id="IPR049397">
    <property type="entry name" value="EthR_C"/>
</dbReference>
<evidence type="ECO:0000256" key="3">
    <source>
        <dbReference type="SAM" id="MobiDB-lite"/>
    </source>
</evidence>
<dbReference type="InterPro" id="IPR050109">
    <property type="entry name" value="HTH-type_TetR-like_transc_reg"/>
</dbReference>
<dbReference type="Gene3D" id="1.10.10.60">
    <property type="entry name" value="Homeodomain-like"/>
    <property type="match status" value="1"/>
</dbReference>
<gene>
    <name evidence="5" type="ORF">DLJ61_04585</name>
</gene>
<dbReference type="RefSeq" id="WP_033204374.1">
    <property type="nucleotide sequence ID" value="NZ_CABEIC010000002.1"/>
</dbReference>
<feature type="compositionally biased region" description="Basic and acidic residues" evidence="3">
    <location>
        <begin position="15"/>
        <end position="24"/>
    </location>
</feature>
<dbReference type="AlphaFoldDB" id="A0AAD0NX73"/>
<feature type="region of interest" description="Disordered" evidence="3">
    <location>
        <begin position="1"/>
        <end position="24"/>
    </location>
</feature>
<dbReference type="EMBL" id="CP029604">
    <property type="protein sequence ID" value="AWO82915.1"/>
    <property type="molecule type" value="Genomic_DNA"/>
</dbReference>
<dbReference type="Proteomes" id="UP000247118">
    <property type="component" value="Chromosome"/>
</dbReference>
<dbReference type="InterPro" id="IPR036271">
    <property type="entry name" value="Tet_transcr_reg_TetR-rel_C_sf"/>
</dbReference>
<dbReference type="InterPro" id="IPR009057">
    <property type="entry name" value="Homeodomain-like_sf"/>
</dbReference>
<name>A0AAD0NX73_9ACTN</name>
<dbReference type="InterPro" id="IPR001647">
    <property type="entry name" value="HTH_TetR"/>
</dbReference>
<sequence>MSTTPSTQKEAGLLGDRRSMSKGERQRRAILESIQALLATRPIGELTVGEITAQARVGRSNFYFYFESKYTALTVLVSDVWAELMVRAESFVRFANEAPNEFLDRTAGTAVEIWRTHEAVLVASVQAIPLDAQLAEMWRDWSERLANVLTEQVLRDQQDGLARPASDDVSALVATLLEMTLHVFYRDRIDGNTSEQTERMLRQVRSIWLAAAWGQARNVY</sequence>
<evidence type="ECO:0000256" key="2">
    <source>
        <dbReference type="PROSITE-ProRule" id="PRU00335"/>
    </source>
</evidence>
<evidence type="ECO:0000313" key="6">
    <source>
        <dbReference type="Proteomes" id="UP000247118"/>
    </source>
</evidence>
<dbReference type="SUPFAM" id="SSF46689">
    <property type="entry name" value="Homeodomain-like"/>
    <property type="match status" value="1"/>
</dbReference>
<feature type="domain" description="HTH tetR-type" evidence="4">
    <location>
        <begin position="24"/>
        <end position="84"/>
    </location>
</feature>
<protein>
    <submittedName>
        <fullName evidence="5">TetR/AcrR family transcriptional regulator</fullName>
    </submittedName>
</protein>
<dbReference type="GeneID" id="32687013"/>